<keyword evidence="3 5" id="KW-0697">Rotamase</keyword>
<dbReference type="GO" id="GO:0003755">
    <property type="term" value="F:peptidyl-prolyl cis-trans isomerase activity"/>
    <property type="evidence" value="ECO:0007669"/>
    <property type="project" value="UniProtKB-KW"/>
</dbReference>
<proteinExistence type="predicted"/>
<dbReference type="SUPFAM" id="SSF54534">
    <property type="entry name" value="FKBP-like"/>
    <property type="match status" value="1"/>
</dbReference>
<organism evidence="7 10">
    <name type="scientific">Aeromonas allosaccharophila</name>
    <dbReference type="NCBI Taxonomy" id="656"/>
    <lineage>
        <taxon>Bacteria</taxon>
        <taxon>Pseudomonadati</taxon>
        <taxon>Pseudomonadota</taxon>
        <taxon>Gammaproteobacteria</taxon>
        <taxon>Aeromonadales</taxon>
        <taxon>Aeromonadaceae</taxon>
        <taxon>Aeromonas</taxon>
    </lineage>
</organism>
<reference evidence="9 11" key="3">
    <citation type="submission" date="2023-10" db="EMBL/GenBank/DDBJ databases">
        <title>Genome analysis of psychrotrophic aerobic bacterium Aeromonas allosaccharophila BIM B-1809 isolated from infected fish.</title>
        <authorList>
            <person name="Leanovich S.I."/>
            <person name="Sidarenka A.V."/>
            <person name="Akhremchuk A.E."/>
            <person name="Sikolenko M.A."/>
            <person name="Valentovich L.N."/>
        </authorList>
    </citation>
    <scope>NUCLEOTIDE SEQUENCE [LARGE SCALE GENOMIC DNA]</scope>
    <source>
        <strain evidence="9 11">BIM B-1809</strain>
    </source>
</reference>
<evidence type="ECO:0000256" key="5">
    <source>
        <dbReference type="PROSITE-ProRule" id="PRU00278"/>
    </source>
</evidence>
<dbReference type="EMBL" id="CP118988">
    <property type="protein sequence ID" value="WED78160.1"/>
    <property type="molecule type" value="Genomic_DNA"/>
</dbReference>
<dbReference type="EMBL" id="CP065745">
    <property type="protein sequence ID" value="QPR55249.1"/>
    <property type="molecule type" value="Genomic_DNA"/>
</dbReference>
<protein>
    <recommendedName>
        <fullName evidence="2">peptidylprolyl isomerase</fullName>
        <ecNumber evidence="2">5.2.1.8</ecNumber>
    </recommendedName>
</protein>
<dbReference type="Proteomes" id="UP001302667">
    <property type="component" value="Chromosome"/>
</dbReference>
<comment type="catalytic activity">
    <reaction evidence="1">
        <text>[protein]-peptidylproline (omega=180) = [protein]-peptidylproline (omega=0)</text>
        <dbReference type="Rhea" id="RHEA:16237"/>
        <dbReference type="Rhea" id="RHEA-COMP:10747"/>
        <dbReference type="Rhea" id="RHEA-COMP:10748"/>
        <dbReference type="ChEBI" id="CHEBI:83833"/>
        <dbReference type="ChEBI" id="CHEBI:83834"/>
        <dbReference type="EC" id="5.2.1.8"/>
    </reaction>
</comment>
<dbReference type="InterPro" id="IPR046357">
    <property type="entry name" value="PPIase_dom_sf"/>
</dbReference>
<evidence type="ECO:0000313" key="9">
    <source>
        <dbReference type="EMBL" id="WOE67907.1"/>
    </source>
</evidence>
<sequence>MKKACAQHILVKTEKQCLEIKEKIEKGADFGQMAKRFSTCASAKRSGDLGEFNKGDMVKPFDDAVFKGELLKVLGPVRTKFGFHLIKVLYRN</sequence>
<dbReference type="KEGG" id="aall:I6G90_02030"/>
<evidence type="ECO:0000256" key="4">
    <source>
        <dbReference type="ARBA" id="ARBA00023235"/>
    </source>
</evidence>
<dbReference type="Pfam" id="PF13616">
    <property type="entry name" value="Rotamase_3"/>
    <property type="match status" value="1"/>
</dbReference>
<keyword evidence="11" id="KW-1185">Reference proteome</keyword>
<evidence type="ECO:0000256" key="3">
    <source>
        <dbReference type="ARBA" id="ARBA00023110"/>
    </source>
</evidence>
<gene>
    <name evidence="7" type="ORF">I6G90_02030</name>
    <name evidence="8" type="ORF">PYU98_08040</name>
    <name evidence="9" type="ORF">RY972_07555</name>
</gene>
<feature type="domain" description="PpiC" evidence="6">
    <location>
        <begin position="1"/>
        <end position="90"/>
    </location>
</feature>
<dbReference type="Proteomes" id="UP001213721">
    <property type="component" value="Chromosome"/>
</dbReference>
<evidence type="ECO:0000313" key="10">
    <source>
        <dbReference type="Proteomes" id="UP000595101"/>
    </source>
</evidence>
<evidence type="ECO:0000313" key="8">
    <source>
        <dbReference type="EMBL" id="WED78160.1"/>
    </source>
</evidence>
<dbReference type="AlphaFoldDB" id="A0A0T6U4E9"/>
<keyword evidence="4 5" id="KW-0413">Isomerase</keyword>
<dbReference type="InterPro" id="IPR052204">
    <property type="entry name" value="PpiC/parvulin_rotamase"/>
</dbReference>
<reference evidence="8" key="2">
    <citation type="submission" date="2023-02" db="EMBL/GenBank/DDBJ databases">
        <title>The sequence of Aeromonas allosaccharophila K520.</title>
        <authorList>
            <person name="Luo X."/>
        </authorList>
    </citation>
    <scope>NUCLEOTIDE SEQUENCE</scope>
    <source>
        <strain evidence="8">K520</strain>
    </source>
</reference>
<dbReference type="Proteomes" id="UP000595101">
    <property type="component" value="Chromosome"/>
</dbReference>
<evidence type="ECO:0000256" key="2">
    <source>
        <dbReference type="ARBA" id="ARBA00013194"/>
    </source>
</evidence>
<evidence type="ECO:0000313" key="7">
    <source>
        <dbReference type="EMBL" id="QPR55249.1"/>
    </source>
</evidence>
<name>A0A0T6U4E9_9GAMM</name>
<dbReference type="GeneID" id="60784346"/>
<dbReference type="EMBL" id="CP136584">
    <property type="protein sequence ID" value="WOE67907.1"/>
    <property type="molecule type" value="Genomic_DNA"/>
</dbReference>
<accession>A0A0T6U4E9</accession>
<reference evidence="7 10" key="1">
    <citation type="submission" date="2020-12" db="EMBL/GenBank/DDBJ databases">
        <title>FDA dAtabase for Regulatory Grade micrObial Sequences (FDA-ARGOS): Supporting development and validation of Infectious Disease Dx tests.</title>
        <authorList>
            <person name="Sproer C."/>
            <person name="Gronow S."/>
            <person name="Severitt S."/>
            <person name="Schroder I."/>
            <person name="Tallon L."/>
            <person name="Sadzewicz L."/>
            <person name="Zhao X."/>
            <person name="Boylan J."/>
            <person name="Ott S."/>
            <person name="Bowen H."/>
            <person name="Vavikolanu K."/>
            <person name="Mehta A."/>
            <person name="Aluvathingal J."/>
            <person name="Nadendla S."/>
            <person name="Lowell S."/>
            <person name="Myers T."/>
            <person name="Yan Y."/>
            <person name="Sichtig H."/>
        </authorList>
    </citation>
    <scope>NUCLEOTIDE SEQUENCE [LARGE SCALE GENOMIC DNA]</scope>
    <source>
        <strain evidence="7 10">FDAARGOS_933</strain>
    </source>
</reference>
<dbReference type="PROSITE" id="PS50198">
    <property type="entry name" value="PPIC_PPIASE_2"/>
    <property type="match status" value="1"/>
</dbReference>
<dbReference type="Gene3D" id="3.10.50.40">
    <property type="match status" value="1"/>
</dbReference>
<evidence type="ECO:0000256" key="1">
    <source>
        <dbReference type="ARBA" id="ARBA00000971"/>
    </source>
</evidence>
<evidence type="ECO:0000259" key="6">
    <source>
        <dbReference type="PROSITE" id="PS50198"/>
    </source>
</evidence>
<dbReference type="RefSeq" id="WP_005334269.1">
    <property type="nucleotide sequence ID" value="NZ_CAWMDO010000006.1"/>
</dbReference>
<dbReference type="PANTHER" id="PTHR43629:SF3">
    <property type="entry name" value="PEPTIDYL-PROLYL CIS-TRANS ISOMERASE C"/>
    <property type="match status" value="1"/>
</dbReference>
<dbReference type="PANTHER" id="PTHR43629">
    <property type="entry name" value="PEPTIDYL-PROLYL CIS-TRANS ISOMERASE"/>
    <property type="match status" value="1"/>
</dbReference>
<dbReference type="InterPro" id="IPR000297">
    <property type="entry name" value="PPIase_PpiC"/>
</dbReference>
<evidence type="ECO:0000313" key="11">
    <source>
        <dbReference type="Proteomes" id="UP001302667"/>
    </source>
</evidence>
<dbReference type="EC" id="5.2.1.8" evidence="2"/>